<keyword evidence="4" id="KW-1185">Reference proteome</keyword>
<reference evidence="3" key="1">
    <citation type="submission" date="2023-03" db="EMBL/GenBank/DDBJ databases">
        <title>Massive genome expansion in bonnet fungi (Mycena s.s.) driven by repeated elements and novel gene families across ecological guilds.</title>
        <authorList>
            <consortium name="Lawrence Berkeley National Laboratory"/>
            <person name="Harder C.B."/>
            <person name="Miyauchi S."/>
            <person name="Viragh M."/>
            <person name="Kuo A."/>
            <person name="Thoen E."/>
            <person name="Andreopoulos B."/>
            <person name="Lu D."/>
            <person name="Skrede I."/>
            <person name="Drula E."/>
            <person name="Henrissat B."/>
            <person name="Morin E."/>
            <person name="Kohler A."/>
            <person name="Barry K."/>
            <person name="LaButti K."/>
            <person name="Morin E."/>
            <person name="Salamov A."/>
            <person name="Lipzen A."/>
            <person name="Mereny Z."/>
            <person name="Hegedus B."/>
            <person name="Baldrian P."/>
            <person name="Stursova M."/>
            <person name="Weitz H."/>
            <person name="Taylor A."/>
            <person name="Grigoriev I.V."/>
            <person name="Nagy L.G."/>
            <person name="Martin F."/>
            <person name="Kauserud H."/>
        </authorList>
    </citation>
    <scope>NUCLEOTIDE SEQUENCE</scope>
    <source>
        <strain evidence="3">CBHHK002</strain>
    </source>
</reference>
<comment type="caution">
    <text evidence="3">The sequence shown here is derived from an EMBL/GenBank/DDBJ whole genome shotgun (WGS) entry which is preliminary data.</text>
</comment>
<feature type="compositionally biased region" description="Basic and acidic residues" evidence="1">
    <location>
        <begin position="223"/>
        <end position="233"/>
    </location>
</feature>
<protein>
    <submittedName>
        <fullName evidence="3">Uncharacterized protein</fullName>
    </submittedName>
</protein>
<gene>
    <name evidence="3" type="ORF">DFH08DRAFT_962761</name>
</gene>
<feature type="region of interest" description="Disordered" evidence="1">
    <location>
        <begin position="106"/>
        <end position="125"/>
    </location>
</feature>
<evidence type="ECO:0000313" key="3">
    <source>
        <dbReference type="EMBL" id="KAJ7342709.1"/>
    </source>
</evidence>
<name>A0AAD6ZVZ4_9AGAR</name>
<evidence type="ECO:0000313" key="4">
    <source>
        <dbReference type="Proteomes" id="UP001218218"/>
    </source>
</evidence>
<evidence type="ECO:0000256" key="2">
    <source>
        <dbReference type="SAM" id="Phobius"/>
    </source>
</evidence>
<dbReference type="AlphaFoldDB" id="A0AAD6ZVZ4"/>
<keyword evidence="2" id="KW-0472">Membrane</keyword>
<keyword evidence="2" id="KW-1133">Transmembrane helix</keyword>
<feature type="compositionally biased region" description="Pro residues" evidence="1">
    <location>
        <begin position="209"/>
        <end position="221"/>
    </location>
</feature>
<proteinExistence type="predicted"/>
<organism evidence="3 4">
    <name type="scientific">Mycena albidolilacea</name>
    <dbReference type="NCBI Taxonomy" id="1033008"/>
    <lineage>
        <taxon>Eukaryota</taxon>
        <taxon>Fungi</taxon>
        <taxon>Dikarya</taxon>
        <taxon>Basidiomycota</taxon>
        <taxon>Agaricomycotina</taxon>
        <taxon>Agaricomycetes</taxon>
        <taxon>Agaricomycetidae</taxon>
        <taxon>Agaricales</taxon>
        <taxon>Marasmiineae</taxon>
        <taxon>Mycenaceae</taxon>
        <taxon>Mycena</taxon>
    </lineage>
</organism>
<feature type="transmembrane region" description="Helical" evidence="2">
    <location>
        <begin position="30"/>
        <end position="53"/>
    </location>
</feature>
<dbReference type="Proteomes" id="UP001218218">
    <property type="component" value="Unassembled WGS sequence"/>
</dbReference>
<dbReference type="EMBL" id="JARIHO010000024">
    <property type="protein sequence ID" value="KAJ7342709.1"/>
    <property type="molecule type" value="Genomic_DNA"/>
</dbReference>
<feature type="region of interest" description="Disordered" evidence="1">
    <location>
        <begin position="173"/>
        <end position="233"/>
    </location>
</feature>
<accession>A0AAD6ZVZ4</accession>
<keyword evidence="2" id="KW-0812">Transmembrane</keyword>
<evidence type="ECO:0000256" key="1">
    <source>
        <dbReference type="SAM" id="MobiDB-lite"/>
    </source>
</evidence>
<sequence>MLLLKYSVLKYCLEAHGSPFGSPFEGPSSYTLLLAIPEIPFVLVQVFMQLLIFKTRAVYQNTPVSSCQEFAGVCLHDAVIFISIVIFAGGLLLLTLSRHFWAPRQRQDSEEDHAESDPSPPSYSSIGFPPSASHDLALYKGSASPSLDPYHVVAPSFDNSLLLKDEYFSRVPYPEPTLPPNQQHPSSGVGLGLGFGDNSTQAGLSIPAGAPPPSLTSPPPAYVRRDATASRTL</sequence>
<feature type="transmembrane region" description="Helical" evidence="2">
    <location>
        <begin position="74"/>
        <end position="96"/>
    </location>
</feature>